<dbReference type="AlphaFoldDB" id="A0AA39G0X4"/>
<dbReference type="InterPro" id="IPR003960">
    <property type="entry name" value="ATPase_AAA_CS"/>
</dbReference>
<evidence type="ECO:0000313" key="7">
    <source>
        <dbReference type="Proteomes" id="UP001168972"/>
    </source>
</evidence>
<protein>
    <recommendedName>
        <fullName evidence="5">AAA+ ATPase domain-containing protein</fullName>
    </recommendedName>
</protein>
<dbReference type="GO" id="GO:1990275">
    <property type="term" value="F:preribosome binding"/>
    <property type="evidence" value="ECO:0007669"/>
    <property type="project" value="TreeGrafter"/>
</dbReference>
<dbReference type="Pfam" id="PF17862">
    <property type="entry name" value="AAA_lid_3"/>
    <property type="match status" value="2"/>
</dbReference>
<dbReference type="PANTHER" id="PTHR23077:SF171">
    <property type="entry name" value="NUCLEAR VALOSIN-CONTAINING PROTEIN-LIKE"/>
    <property type="match status" value="1"/>
</dbReference>
<dbReference type="Gene3D" id="1.10.8.60">
    <property type="match status" value="2"/>
</dbReference>
<dbReference type="PANTHER" id="PTHR23077">
    <property type="entry name" value="AAA-FAMILY ATPASE"/>
    <property type="match status" value="1"/>
</dbReference>
<accession>A0AA39G0X4</accession>
<feature type="compositionally biased region" description="Basic and acidic residues" evidence="4">
    <location>
        <begin position="511"/>
        <end position="527"/>
    </location>
</feature>
<feature type="compositionally biased region" description="Basic and acidic residues" evidence="4">
    <location>
        <begin position="534"/>
        <end position="550"/>
    </location>
</feature>
<feature type="compositionally biased region" description="Acidic residues" evidence="4">
    <location>
        <begin position="114"/>
        <end position="123"/>
    </location>
</feature>
<dbReference type="InterPro" id="IPR003959">
    <property type="entry name" value="ATPase_AAA_core"/>
</dbReference>
<dbReference type="Pfam" id="PF16725">
    <property type="entry name" value="Nucleolin_bd"/>
    <property type="match status" value="1"/>
</dbReference>
<comment type="caution">
    <text evidence="6">The sequence shown here is derived from an EMBL/GenBank/DDBJ whole genome shotgun (WGS) entry which is preliminary data.</text>
</comment>
<feature type="region of interest" description="Disordered" evidence="4">
    <location>
        <begin position="101"/>
        <end position="127"/>
    </location>
</feature>
<dbReference type="GO" id="GO:0005634">
    <property type="term" value="C:nucleus"/>
    <property type="evidence" value="ECO:0007669"/>
    <property type="project" value="TreeGrafter"/>
</dbReference>
<dbReference type="InterPro" id="IPR038100">
    <property type="entry name" value="NLV2_N_sf"/>
</dbReference>
<dbReference type="GO" id="GO:0042254">
    <property type="term" value="P:ribosome biogenesis"/>
    <property type="evidence" value="ECO:0007669"/>
    <property type="project" value="TreeGrafter"/>
</dbReference>
<dbReference type="InterPro" id="IPR050168">
    <property type="entry name" value="AAA_ATPase_domain"/>
</dbReference>
<proteinExistence type="inferred from homology"/>
<dbReference type="Gene3D" id="1.10.10.2010">
    <property type="match status" value="1"/>
</dbReference>
<keyword evidence="7" id="KW-1185">Reference proteome</keyword>
<feature type="compositionally biased region" description="Basic and acidic residues" evidence="4">
    <location>
        <begin position="102"/>
        <end position="113"/>
    </location>
</feature>
<dbReference type="InterPro" id="IPR031996">
    <property type="entry name" value="NVL2_nucleolin-bd"/>
</dbReference>
<dbReference type="InterPro" id="IPR003593">
    <property type="entry name" value="AAA+_ATPase"/>
</dbReference>
<dbReference type="PROSITE" id="PS00674">
    <property type="entry name" value="AAA"/>
    <property type="match status" value="2"/>
</dbReference>
<dbReference type="GO" id="GO:0005524">
    <property type="term" value="F:ATP binding"/>
    <property type="evidence" value="ECO:0007669"/>
    <property type="project" value="UniProtKB-KW"/>
</dbReference>
<reference evidence="6" key="2">
    <citation type="submission" date="2023-03" db="EMBL/GenBank/DDBJ databases">
        <authorList>
            <person name="Inwood S.N."/>
            <person name="Skelly J.G."/>
            <person name="Guhlin J."/>
            <person name="Harrop T.W.R."/>
            <person name="Goldson S.G."/>
            <person name="Dearden P.K."/>
        </authorList>
    </citation>
    <scope>NUCLEOTIDE SEQUENCE</scope>
    <source>
        <strain evidence="6">Lincoln</strain>
        <tissue evidence="6">Whole body</tissue>
    </source>
</reference>
<comment type="similarity">
    <text evidence="1">Belongs to the AAA ATPase family.</text>
</comment>
<name>A0AA39G0X4_MICHY</name>
<dbReference type="Proteomes" id="UP001168972">
    <property type="component" value="Unassembled WGS sequence"/>
</dbReference>
<reference evidence="6" key="1">
    <citation type="journal article" date="2023" name="bioRxiv">
        <title>Scaffold-level genome assemblies of two parasitoid biocontrol wasps reveal the parthenogenesis mechanism and an associated novel virus.</title>
        <authorList>
            <person name="Inwood S."/>
            <person name="Skelly J."/>
            <person name="Guhlin J."/>
            <person name="Harrop T."/>
            <person name="Goldson S."/>
            <person name="Dearden P."/>
        </authorList>
    </citation>
    <scope>NUCLEOTIDE SEQUENCE</scope>
    <source>
        <strain evidence="6">Lincoln</strain>
        <tissue evidence="6">Whole body</tissue>
    </source>
</reference>
<feature type="domain" description="AAA+ ATPase" evidence="5">
    <location>
        <begin position="297"/>
        <end position="436"/>
    </location>
</feature>
<evidence type="ECO:0000256" key="4">
    <source>
        <dbReference type="SAM" id="MobiDB-lite"/>
    </source>
</evidence>
<evidence type="ECO:0000259" key="5">
    <source>
        <dbReference type="SMART" id="SM00382"/>
    </source>
</evidence>
<feature type="compositionally biased region" description="Basic and acidic residues" evidence="4">
    <location>
        <begin position="142"/>
        <end position="155"/>
    </location>
</feature>
<evidence type="ECO:0000313" key="6">
    <source>
        <dbReference type="EMBL" id="KAK0178789.1"/>
    </source>
</evidence>
<evidence type="ECO:0000256" key="3">
    <source>
        <dbReference type="ARBA" id="ARBA00022840"/>
    </source>
</evidence>
<dbReference type="SMART" id="SM00382">
    <property type="entry name" value="AAA"/>
    <property type="match status" value="2"/>
</dbReference>
<evidence type="ECO:0000256" key="2">
    <source>
        <dbReference type="ARBA" id="ARBA00022741"/>
    </source>
</evidence>
<dbReference type="GO" id="GO:0003723">
    <property type="term" value="F:RNA binding"/>
    <property type="evidence" value="ECO:0007669"/>
    <property type="project" value="TreeGrafter"/>
</dbReference>
<dbReference type="FunFam" id="3.40.50.300:FF:000600">
    <property type="entry name" value="Nuclear valosin-containing protein-like"/>
    <property type="match status" value="1"/>
</dbReference>
<feature type="compositionally biased region" description="Basic and acidic residues" evidence="4">
    <location>
        <begin position="162"/>
        <end position="171"/>
    </location>
</feature>
<feature type="region of interest" description="Disordered" evidence="4">
    <location>
        <begin position="504"/>
        <end position="555"/>
    </location>
</feature>
<dbReference type="Gene3D" id="3.40.50.300">
    <property type="entry name" value="P-loop containing nucleotide triphosphate hydrolases"/>
    <property type="match status" value="2"/>
</dbReference>
<gene>
    <name evidence="6" type="ORF">PV327_007640</name>
</gene>
<dbReference type="EMBL" id="JAQQBR010000004">
    <property type="protein sequence ID" value="KAK0178789.1"/>
    <property type="molecule type" value="Genomic_DNA"/>
</dbReference>
<organism evidence="6 7">
    <name type="scientific">Microctonus hyperodae</name>
    <name type="common">Parasitoid wasp</name>
    <dbReference type="NCBI Taxonomy" id="165561"/>
    <lineage>
        <taxon>Eukaryota</taxon>
        <taxon>Metazoa</taxon>
        <taxon>Ecdysozoa</taxon>
        <taxon>Arthropoda</taxon>
        <taxon>Hexapoda</taxon>
        <taxon>Insecta</taxon>
        <taxon>Pterygota</taxon>
        <taxon>Neoptera</taxon>
        <taxon>Endopterygota</taxon>
        <taxon>Hymenoptera</taxon>
        <taxon>Apocrita</taxon>
        <taxon>Ichneumonoidea</taxon>
        <taxon>Braconidae</taxon>
        <taxon>Euphorinae</taxon>
        <taxon>Microctonus</taxon>
    </lineage>
</organism>
<feature type="region of interest" description="Disordered" evidence="4">
    <location>
        <begin position="142"/>
        <end position="218"/>
    </location>
</feature>
<dbReference type="InterPro" id="IPR041569">
    <property type="entry name" value="AAA_lid_3"/>
</dbReference>
<dbReference type="GO" id="GO:0016887">
    <property type="term" value="F:ATP hydrolysis activity"/>
    <property type="evidence" value="ECO:0007669"/>
    <property type="project" value="InterPro"/>
</dbReference>
<feature type="compositionally biased region" description="Polar residues" evidence="4">
    <location>
        <begin position="174"/>
        <end position="206"/>
    </location>
</feature>
<sequence>MYKMRKLNTSIDIIPLQGVSNEDMTSTMEKRQIDEQQMRMQRDPLIISRVQMYLYDNEDKVYIDVNEMADSLQSKYRDYRTKKRGPFRALVRRAYDEITESFSKKSDSLSRQDDYDDEVEIESDTPVNDTLNKELLKMYKKTADEQNGNSDKELIDISSDDDSGKIEDIAPEKSLSSIATRGNSSKSTQKNAHSCSMSKVSKTETPIENEDINQKTLADFPQAKISVVEKSRKRPREKTSDDNLPVIQKKKKESPKCVEVKTKFSDIGGNTSVLENVCKLLIHIKHPEIFNQFGMSPPRGLLLHGPPGCGKSLMAHAIAGELEVPLIKVAASELVGGVSGESESRIRELFDRAVASAPCVLFLDEVDAMAPQRATAQKEMERRMVVQLLSCFDELGLKENGNKVLVLGATNTPDSLDPALRRAGRFDREVSLGIPDKESRRRILEVHAAKLTLAPDVDLAKIAARSPGFVGADLVALLTEAGIAAVDRTFKILQNSEKQKNIDVVQSKTTNEPEKLTQNDTENHDMKISNMETGSDKESQSTTDKSKEDALSTEEVNNITQNTVSGSSQEMVTSNETNIEDMSSSSDITKVTDSNSADNNTVINTNETEKPTSVTDNLSHLLKLLHDKTPLSAKNLAELRIENSDFDVAFDCVQPSAKREGFATVPDVTWADIGSLQEVREYLQMAILAPAKHSDEYAKLGLDKSTGTLLCGPPGCGKTLLAKAIANEAEINFISVKGPELLNMYVGQSENAVRQCFARAKNSAPCVIFFDEIDSLCPKRSENENSVTSRVVNTMLTEMDGMGVRKGVYLMAATNRPDILDPAILRPGRFDKLLYVGLPTPLDRVDILKALTKNGTKPKFAADVDLAVVAQNNKCNGYTGADLSNLVYESANEVLRECMKNGMKFTEIQMRHIDRAFNKVRPSVREKELKYYEKMKEIYVTANRPVDEEIQMETPNDTPMIESAQIHENDAAMEVMET</sequence>
<feature type="region of interest" description="Disordered" evidence="4">
    <location>
        <begin position="579"/>
        <end position="600"/>
    </location>
</feature>
<dbReference type="Pfam" id="PF00004">
    <property type="entry name" value="AAA"/>
    <property type="match status" value="2"/>
</dbReference>
<evidence type="ECO:0000256" key="1">
    <source>
        <dbReference type="ARBA" id="ARBA00006914"/>
    </source>
</evidence>
<keyword evidence="2" id="KW-0547">Nucleotide-binding</keyword>
<dbReference type="SUPFAM" id="SSF52540">
    <property type="entry name" value="P-loop containing nucleoside triphosphate hydrolases"/>
    <property type="match status" value="2"/>
</dbReference>
<keyword evidence="3" id="KW-0067">ATP-binding</keyword>
<dbReference type="FunFam" id="3.40.50.300:FF:000149">
    <property type="entry name" value="Nuclear valosin-containing protein-like"/>
    <property type="match status" value="1"/>
</dbReference>
<dbReference type="InterPro" id="IPR027417">
    <property type="entry name" value="P-loop_NTPase"/>
</dbReference>
<feature type="domain" description="AAA+ ATPase" evidence="5">
    <location>
        <begin position="704"/>
        <end position="840"/>
    </location>
</feature>